<proteinExistence type="predicted"/>
<organism evidence="1 2">
    <name type="scientific">Cherax quadricarinatus</name>
    <name type="common">Australian red claw crayfish</name>
    <dbReference type="NCBI Taxonomy" id="27406"/>
    <lineage>
        <taxon>Eukaryota</taxon>
        <taxon>Metazoa</taxon>
        <taxon>Ecdysozoa</taxon>
        <taxon>Arthropoda</taxon>
        <taxon>Crustacea</taxon>
        <taxon>Multicrustacea</taxon>
        <taxon>Malacostraca</taxon>
        <taxon>Eumalacostraca</taxon>
        <taxon>Eucarida</taxon>
        <taxon>Decapoda</taxon>
        <taxon>Pleocyemata</taxon>
        <taxon>Astacidea</taxon>
        <taxon>Parastacoidea</taxon>
        <taxon>Parastacidae</taxon>
        <taxon>Cherax</taxon>
    </lineage>
</organism>
<sequence length="349" mass="41110">MAATVTLQVYFRSIFFTNNAVLRSFQRKSWRHCSTSVNIYNDRDPAPVFFSENVQTILKKITGTDFNKVFRQRFDEKKLSPPEYKFMTDEELKQKMKNAERLSSKILQMPPVLKERQAISNILSRDPAITGFENCKFVFTDITYGLPDRKRLVVVRDPDGTLRQASWEEAERMNQIYNPRPGRKLKPPKLFQEEHLTNVLERGEYEFVLDSACAQFEPDDPEYLRITSVVYESVDKKRCYQLLHSTRHYGPLCFYLTWNKKIENLLISLLQQEKLEACADIVRLYQLIHTDCKSKMINVDPNQHLELLKAYVEHDSLQQQQLQLAIQAYQEIVRERQQYNENVKTAHGL</sequence>
<dbReference type="AlphaFoldDB" id="A0AAW0VZ62"/>
<dbReference type="InterPro" id="IPR019374">
    <property type="entry name" value="Ribosomal_mS22"/>
</dbReference>
<name>A0AAW0VZ62_CHEQU</name>
<dbReference type="GO" id="GO:0003735">
    <property type="term" value="F:structural constituent of ribosome"/>
    <property type="evidence" value="ECO:0007669"/>
    <property type="project" value="TreeGrafter"/>
</dbReference>
<gene>
    <name evidence="1" type="ORF">OTU49_012240</name>
</gene>
<dbReference type="PANTHER" id="PTHR13071:SF4">
    <property type="entry name" value="SMALL RIBOSOMAL SUBUNIT PROTEIN MS22"/>
    <property type="match status" value="1"/>
</dbReference>
<dbReference type="PANTHER" id="PTHR13071">
    <property type="entry name" value="MITOCHONDRIAL 28S RIBOSOMAL PROTEIN S22"/>
    <property type="match status" value="1"/>
</dbReference>
<dbReference type="Pfam" id="PF10245">
    <property type="entry name" value="MRP-S22"/>
    <property type="match status" value="1"/>
</dbReference>
<accession>A0AAW0VZ62</accession>
<evidence type="ECO:0000313" key="1">
    <source>
        <dbReference type="EMBL" id="KAK8722483.1"/>
    </source>
</evidence>
<dbReference type="EMBL" id="JARKIK010000095">
    <property type="protein sequence ID" value="KAK8722483.1"/>
    <property type="molecule type" value="Genomic_DNA"/>
</dbReference>
<comment type="caution">
    <text evidence="1">The sequence shown here is derived from an EMBL/GenBank/DDBJ whole genome shotgun (WGS) entry which is preliminary data.</text>
</comment>
<keyword evidence="2" id="KW-1185">Reference proteome</keyword>
<evidence type="ECO:0000313" key="2">
    <source>
        <dbReference type="Proteomes" id="UP001445076"/>
    </source>
</evidence>
<dbReference type="GO" id="GO:0005763">
    <property type="term" value="C:mitochondrial small ribosomal subunit"/>
    <property type="evidence" value="ECO:0007669"/>
    <property type="project" value="TreeGrafter"/>
</dbReference>
<reference evidence="1 2" key="1">
    <citation type="journal article" date="2024" name="BMC Genomics">
        <title>Genome assembly of redclaw crayfish (Cherax quadricarinatus) provides insights into its immune adaptation and hypoxia tolerance.</title>
        <authorList>
            <person name="Liu Z."/>
            <person name="Zheng J."/>
            <person name="Li H."/>
            <person name="Fang K."/>
            <person name="Wang S."/>
            <person name="He J."/>
            <person name="Zhou D."/>
            <person name="Weng S."/>
            <person name="Chi M."/>
            <person name="Gu Z."/>
            <person name="He J."/>
            <person name="Li F."/>
            <person name="Wang M."/>
        </authorList>
    </citation>
    <scope>NUCLEOTIDE SEQUENCE [LARGE SCALE GENOMIC DNA]</scope>
    <source>
        <strain evidence="1">ZL_2023a</strain>
    </source>
</reference>
<dbReference type="Proteomes" id="UP001445076">
    <property type="component" value="Unassembled WGS sequence"/>
</dbReference>
<evidence type="ECO:0008006" key="3">
    <source>
        <dbReference type="Google" id="ProtNLM"/>
    </source>
</evidence>
<protein>
    <recommendedName>
        <fullName evidence="3">28S ribosomal protein S22, mitochondrial</fullName>
    </recommendedName>
</protein>